<sequence>VPSQIPPLTPFEHYDHGKDADPTFPDLLPSGKAQVEEITPYIGSEVCGVQLSQLTKEGKDQLALFAAQRKVVAFSDQDFAHLPIEKALEYGGYFGRHHIHQTSGAPKGFPEIHLVHRGADERAGIQFLQCHTNSVAWHSDITFENQPPVTRYIVGYKKEESDFLLKFLFDLIALSQDIQMPLKWTPGTVVVWDNRVTAHSALYDWDDGQRRHLARITPQAEAPYETPFEGEIGHEAGN</sequence>
<dbReference type="GO" id="GO:0046872">
    <property type="term" value="F:metal ion binding"/>
    <property type="evidence" value="ECO:0007669"/>
    <property type="project" value="UniProtKB-KW"/>
</dbReference>
<comment type="caution">
    <text evidence="9">The sequence shown here is derived from an EMBL/GenBank/DDBJ whole genome shotgun (WGS) entry which is preliminary data.</text>
</comment>
<evidence type="ECO:0000256" key="6">
    <source>
        <dbReference type="ARBA" id="ARBA00023004"/>
    </source>
</evidence>
<organism evidence="9 10">
    <name type="scientific">Elaphomyces granulatus</name>
    <dbReference type="NCBI Taxonomy" id="519963"/>
    <lineage>
        <taxon>Eukaryota</taxon>
        <taxon>Fungi</taxon>
        <taxon>Dikarya</taxon>
        <taxon>Ascomycota</taxon>
        <taxon>Pezizomycotina</taxon>
        <taxon>Eurotiomycetes</taxon>
        <taxon>Eurotiomycetidae</taxon>
        <taxon>Eurotiales</taxon>
        <taxon>Elaphomycetaceae</taxon>
        <taxon>Elaphomyces</taxon>
    </lineage>
</organism>
<feature type="domain" description="TauD/TfdA-like" evidence="8">
    <location>
        <begin position="147"/>
        <end position="217"/>
    </location>
</feature>
<keyword evidence="10" id="KW-1185">Reference proteome</keyword>
<evidence type="ECO:0000256" key="1">
    <source>
        <dbReference type="ARBA" id="ARBA00001954"/>
    </source>
</evidence>
<keyword evidence="5" id="KW-0560">Oxidoreductase</keyword>
<dbReference type="Proteomes" id="UP000243515">
    <property type="component" value="Unassembled WGS sequence"/>
</dbReference>
<reference evidence="9 10" key="1">
    <citation type="journal article" date="2015" name="Environ. Microbiol.">
        <title>Metagenome sequence of Elaphomyces granulatus from sporocarp tissue reveals Ascomycota ectomycorrhizal fingerprints of genome expansion and a Proteobacteria-rich microbiome.</title>
        <authorList>
            <person name="Quandt C.A."/>
            <person name="Kohler A."/>
            <person name="Hesse C.N."/>
            <person name="Sharpton T.J."/>
            <person name="Martin F."/>
            <person name="Spatafora J.W."/>
        </authorList>
    </citation>
    <scope>NUCLEOTIDE SEQUENCE [LARGE SCALE GENOMIC DNA]</scope>
    <source>
        <strain evidence="9 10">OSC145934</strain>
    </source>
</reference>
<feature type="non-terminal residue" evidence="9">
    <location>
        <position position="1"/>
    </location>
</feature>
<keyword evidence="3" id="KW-0479">Metal-binding</keyword>
<feature type="compositionally biased region" description="Basic and acidic residues" evidence="7">
    <location>
        <begin position="12"/>
        <end position="21"/>
    </location>
</feature>
<dbReference type="Gene3D" id="3.60.130.10">
    <property type="entry name" value="Clavaminate synthase-like"/>
    <property type="match status" value="2"/>
</dbReference>
<dbReference type="Pfam" id="PF02668">
    <property type="entry name" value="TauD"/>
    <property type="match status" value="1"/>
</dbReference>
<dbReference type="AlphaFoldDB" id="A0A232LMN7"/>
<keyword evidence="6" id="KW-0408">Iron</keyword>
<dbReference type="PANTHER" id="PTHR30468">
    <property type="entry name" value="ALPHA-KETOGLUTARATE-DEPENDENT SULFONATE DIOXYGENASE"/>
    <property type="match status" value="1"/>
</dbReference>
<evidence type="ECO:0000256" key="2">
    <source>
        <dbReference type="ARBA" id="ARBA00005896"/>
    </source>
</evidence>
<gene>
    <name evidence="9" type="ORF">Egran_06816</name>
</gene>
<comment type="cofactor">
    <cofactor evidence="1">
        <name>Fe(2+)</name>
        <dbReference type="ChEBI" id="CHEBI:29033"/>
    </cofactor>
</comment>
<dbReference type="PANTHER" id="PTHR30468:SF1">
    <property type="entry name" value="ALPHA-KETOGLUTARATE-DEPENDENT SULFONATE DIOXYGENASE"/>
    <property type="match status" value="1"/>
</dbReference>
<comment type="similarity">
    <text evidence="2">Belongs to the TfdA dioxygenase family.</text>
</comment>
<protein>
    <recommendedName>
        <fullName evidence="8">TauD/TfdA-like domain-containing protein</fullName>
    </recommendedName>
</protein>
<accession>A0A232LMN7</accession>
<keyword evidence="4" id="KW-0223">Dioxygenase</keyword>
<dbReference type="EMBL" id="NPHW01007022">
    <property type="protein sequence ID" value="OXV05416.1"/>
    <property type="molecule type" value="Genomic_DNA"/>
</dbReference>
<dbReference type="GO" id="GO:0005737">
    <property type="term" value="C:cytoplasm"/>
    <property type="evidence" value="ECO:0007669"/>
    <property type="project" value="TreeGrafter"/>
</dbReference>
<evidence type="ECO:0000313" key="9">
    <source>
        <dbReference type="EMBL" id="OXV05416.1"/>
    </source>
</evidence>
<evidence type="ECO:0000313" key="10">
    <source>
        <dbReference type="Proteomes" id="UP000243515"/>
    </source>
</evidence>
<dbReference type="OrthoDB" id="10257314at2759"/>
<dbReference type="GO" id="GO:0016706">
    <property type="term" value="F:2-oxoglutarate-dependent dioxygenase activity"/>
    <property type="evidence" value="ECO:0007669"/>
    <property type="project" value="TreeGrafter"/>
</dbReference>
<evidence type="ECO:0000256" key="5">
    <source>
        <dbReference type="ARBA" id="ARBA00023002"/>
    </source>
</evidence>
<dbReference type="InterPro" id="IPR051323">
    <property type="entry name" value="AtsK-like"/>
</dbReference>
<proteinExistence type="inferred from homology"/>
<evidence type="ECO:0000256" key="4">
    <source>
        <dbReference type="ARBA" id="ARBA00022964"/>
    </source>
</evidence>
<feature type="region of interest" description="Disordered" evidence="7">
    <location>
        <begin position="1"/>
        <end position="21"/>
    </location>
</feature>
<evidence type="ECO:0000256" key="7">
    <source>
        <dbReference type="SAM" id="MobiDB-lite"/>
    </source>
</evidence>
<evidence type="ECO:0000259" key="8">
    <source>
        <dbReference type="Pfam" id="PF02668"/>
    </source>
</evidence>
<dbReference type="InterPro" id="IPR042098">
    <property type="entry name" value="TauD-like_sf"/>
</dbReference>
<dbReference type="SUPFAM" id="SSF51197">
    <property type="entry name" value="Clavaminate synthase-like"/>
    <property type="match status" value="1"/>
</dbReference>
<dbReference type="InterPro" id="IPR003819">
    <property type="entry name" value="TauD/TfdA-like"/>
</dbReference>
<name>A0A232LMN7_9EURO</name>
<evidence type="ECO:0000256" key="3">
    <source>
        <dbReference type="ARBA" id="ARBA00022723"/>
    </source>
</evidence>